<comment type="catalytic activity">
    <reaction evidence="1">
        <text>ATP + protein L-histidine = ADP + protein N-phospho-L-histidine.</text>
        <dbReference type="EC" id="2.7.13.3"/>
    </reaction>
</comment>
<sequence length="412" mass="44319">MADPFPLSRWERRFDRAAELIPYFCLGISTIISLTTPDRPGGTALVTLALASVALVWLVSRTLLPGRWRQRRGVNAGYFIGVLATAAVLALHDPVFTIYTISGFFLAFLFAPSRWTFVAVAVTSLVLYGTVLDWSQVSVQIVLFHVAIVIVQTFSIGGGHIAAIKIDERQRRYRKALDDLETAMKENADLHAQLTTQAHEAGVLDERQRMAREIHDTLAQGLMGIITQLQAAKRAGDVSDHVDVALSLARDSLSEARRSVQALRPRELEVAQLPDALSAMARRWAEGSGIDLRFEVTGESVPLSSAIEVTLFRVAQEALTNVAKHARASRAGLTLSYAGDVVLLDIRDDGDGISGVGGVGGIDGENGKGRGFGLNSMRQRVRGVGGTLEIESTPGEGTAVSASVPALQAAQK</sequence>
<dbReference type="PANTHER" id="PTHR24421">
    <property type="entry name" value="NITRATE/NITRITE SENSOR PROTEIN NARX-RELATED"/>
    <property type="match status" value="1"/>
</dbReference>
<evidence type="ECO:0000313" key="21">
    <source>
        <dbReference type="Proteomes" id="UP000655044"/>
    </source>
</evidence>
<keyword evidence="6" id="KW-0004">4Fe-4S</keyword>
<dbReference type="GO" id="GO:0046983">
    <property type="term" value="F:protein dimerization activity"/>
    <property type="evidence" value="ECO:0007669"/>
    <property type="project" value="InterPro"/>
</dbReference>
<evidence type="ECO:0000259" key="19">
    <source>
        <dbReference type="PROSITE" id="PS50109"/>
    </source>
</evidence>
<dbReference type="GO" id="GO:0000155">
    <property type="term" value="F:phosphorelay sensor kinase activity"/>
    <property type="evidence" value="ECO:0007669"/>
    <property type="project" value="InterPro"/>
</dbReference>
<evidence type="ECO:0000256" key="13">
    <source>
        <dbReference type="ARBA" id="ARBA00023014"/>
    </source>
</evidence>
<comment type="subcellular location">
    <subcellularLocation>
        <location evidence="3">Cytoplasm</location>
    </subcellularLocation>
</comment>
<dbReference type="PRINTS" id="PR00344">
    <property type="entry name" value="BCTRLSENSOR"/>
</dbReference>
<evidence type="ECO:0000256" key="18">
    <source>
        <dbReference type="SAM" id="Phobius"/>
    </source>
</evidence>
<evidence type="ECO:0000256" key="7">
    <source>
        <dbReference type="ARBA" id="ARBA00022490"/>
    </source>
</evidence>
<evidence type="ECO:0000256" key="9">
    <source>
        <dbReference type="ARBA" id="ARBA00022723"/>
    </source>
</evidence>
<dbReference type="InterPro" id="IPR003594">
    <property type="entry name" value="HATPase_dom"/>
</dbReference>
<dbReference type="InterPro" id="IPR050482">
    <property type="entry name" value="Sensor_HK_TwoCompSys"/>
</dbReference>
<protein>
    <recommendedName>
        <fullName evidence="5">Oxygen sensor histidine kinase NreB</fullName>
        <ecNumber evidence="4">2.7.13.3</ecNumber>
    </recommendedName>
    <alternativeName>
        <fullName evidence="15">Nitrogen regulation protein B</fullName>
    </alternativeName>
</protein>
<evidence type="ECO:0000256" key="1">
    <source>
        <dbReference type="ARBA" id="ARBA00000085"/>
    </source>
</evidence>
<feature type="transmembrane region" description="Helical" evidence="18">
    <location>
        <begin position="20"/>
        <end position="36"/>
    </location>
</feature>
<keyword evidence="7" id="KW-0963">Cytoplasm</keyword>
<keyword evidence="18" id="KW-0472">Membrane</keyword>
<gene>
    <name evidence="20" type="ORF">Pro02_04500</name>
</gene>
<dbReference type="PROSITE" id="PS50109">
    <property type="entry name" value="HIS_KIN"/>
    <property type="match status" value="1"/>
</dbReference>
<comment type="function">
    <text evidence="14">Member of the two-component regulatory system NreB/NreC involved in the control of dissimilatory nitrate/nitrite reduction in response to oxygen. NreB functions as a direct oxygen sensor histidine kinase which is autophosphorylated, in the absence of oxygen, probably at the conserved histidine residue, and transfers its phosphate group probably to a conserved aspartate residue of NreC. NreB/NreC activates the expression of the nitrate (narGHJI) and nitrite (nir) reductase operons, as well as the putative nitrate transporter gene narT.</text>
</comment>
<evidence type="ECO:0000256" key="2">
    <source>
        <dbReference type="ARBA" id="ARBA00001966"/>
    </source>
</evidence>
<keyword evidence="12" id="KW-0902">Two-component regulatory system</keyword>
<evidence type="ECO:0000256" key="16">
    <source>
        <dbReference type="SAM" id="Coils"/>
    </source>
</evidence>
<feature type="transmembrane region" description="Helical" evidence="18">
    <location>
        <begin position="117"/>
        <end position="135"/>
    </location>
</feature>
<dbReference type="Pfam" id="PF07730">
    <property type="entry name" value="HisKA_3"/>
    <property type="match status" value="1"/>
</dbReference>
<feature type="coiled-coil region" evidence="16">
    <location>
        <begin position="166"/>
        <end position="193"/>
    </location>
</feature>
<keyword evidence="16" id="KW-0175">Coiled coil</keyword>
<feature type="region of interest" description="Disordered" evidence="17">
    <location>
        <begin position="390"/>
        <end position="412"/>
    </location>
</feature>
<dbReference type="InterPro" id="IPR017205">
    <property type="entry name" value="Sig_transdc_His_kinase_ChrS"/>
</dbReference>
<keyword evidence="18" id="KW-1133">Transmembrane helix</keyword>
<dbReference type="EC" id="2.7.13.3" evidence="4"/>
<feature type="transmembrane region" description="Helical" evidence="18">
    <location>
        <begin position="72"/>
        <end position="90"/>
    </location>
</feature>
<proteinExistence type="predicted"/>
<keyword evidence="13" id="KW-0411">Iron-sulfur</keyword>
<dbReference type="RefSeq" id="WP_068927951.1">
    <property type="nucleotide sequence ID" value="NZ_BMQP01000012.1"/>
</dbReference>
<dbReference type="Gene3D" id="1.20.5.1930">
    <property type="match status" value="1"/>
</dbReference>
<comment type="cofactor">
    <cofactor evidence="2">
        <name>[4Fe-4S] cluster</name>
        <dbReference type="ChEBI" id="CHEBI:49883"/>
    </cofactor>
</comment>
<evidence type="ECO:0000256" key="17">
    <source>
        <dbReference type="SAM" id="MobiDB-lite"/>
    </source>
</evidence>
<dbReference type="InterPro" id="IPR004358">
    <property type="entry name" value="Sig_transdc_His_kin-like_C"/>
</dbReference>
<organism evidence="20 21">
    <name type="scientific">Planobispora rosea</name>
    <dbReference type="NCBI Taxonomy" id="35762"/>
    <lineage>
        <taxon>Bacteria</taxon>
        <taxon>Bacillati</taxon>
        <taxon>Actinomycetota</taxon>
        <taxon>Actinomycetes</taxon>
        <taxon>Streptosporangiales</taxon>
        <taxon>Streptosporangiaceae</taxon>
        <taxon>Planobispora</taxon>
    </lineage>
</organism>
<evidence type="ECO:0000256" key="6">
    <source>
        <dbReference type="ARBA" id="ARBA00022485"/>
    </source>
</evidence>
<dbReference type="Proteomes" id="UP000655044">
    <property type="component" value="Unassembled WGS sequence"/>
</dbReference>
<dbReference type="GO" id="GO:0005737">
    <property type="term" value="C:cytoplasm"/>
    <property type="evidence" value="ECO:0007669"/>
    <property type="project" value="UniProtKB-SubCell"/>
</dbReference>
<feature type="transmembrane region" description="Helical" evidence="18">
    <location>
        <begin position="42"/>
        <end position="60"/>
    </location>
</feature>
<evidence type="ECO:0000256" key="4">
    <source>
        <dbReference type="ARBA" id="ARBA00012438"/>
    </source>
</evidence>
<keyword evidence="21" id="KW-1185">Reference proteome</keyword>
<evidence type="ECO:0000256" key="14">
    <source>
        <dbReference type="ARBA" id="ARBA00024827"/>
    </source>
</evidence>
<dbReference type="AlphaFoldDB" id="A0A8J3RUG3"/>
<dbReference type="InterPro" id="IPR036890">
    <property type="entry name" value="HATPase_C_sf"/>
</dbReference>
<evidence type="ECO:0000256" key="15">
    <source>
        <dbReference type="ARBA" id="ARBA00030800"/>
    </source>
</evidence>
<evidence type="ECO:0000256" key="12">
    <source>
        <dbReference type="ARBA" id="ARBA00023012"/>
    </source>
</evidence>
<dbReference type="SMART" id="SM00387">
    <property type="entry name" value="HATPase_c"/>
    <property type="match status" value="1"/>
</dbReference>
<accession>A0A8J3RUG3</accession>
<keyword evidence="9" id="KW-0479">Metal-binding</keyword>
<dbReference type="CDD" id="cd16917">
    <property type="entry name" value="HATPase_UhpB-NarQ-NarX-like"/>
    <property type="match status" value="1"/>
</dbReference>
<dbReference type="GO" id="GO:0046872">
    <property type="term" value="F:metal ion binding"/>
    <property type="evidence" value="ECO:0007669"/>
    <property type="project" value="UniProtKB-KW"/>
</dbReference>
<dbReference type="PANTHER" id="PTHR24421:SF62">
    <property type="entry name" value="SENSORY TRANSDUCTION HISTIDINE KINASE"/>
    <property type="match status" value="1"/>
</dbReference>
<dbReference type="GO" id="GO:0016020">
    <property type="term" value="C:membrane"/>
    <property type="evidence" value="ECO:0007669"/>
    <property type="project" value="InterPro"/>
</dbReference>
<dbReference type="Pfam" id="PF02518">
    <property type="entry name" value="HATPase_c"/>
    <property type="match status" value="1"/>
</dbReference>
<evidence type="ECO:0000256" key="3">
    <source>
        <dbReference type="ARBA" id="ARBA00004496"/>
    </source>
</evidence>
<keyword evidence="18" id="KW-0812">Transmembrane</keyword>
<dbReference type="PIRSF" id="PIRSF037434">
    <property type="entry name" value="STHK_ChrS"/>
    <property type="match status" value="1"/>
</dbReference>
<comment type="caution">
    <text evidence="20">The sequence shown here is derived from an EMBL/GenBank/DDBJ whole genome shotgun (WGS) entry which is preliminary data.</text>
</comment>
<feature type="domain" description="Histidine kinase" evidence="19">
    <location>
        <begin position="213"/>
        <end position="408"/>
    </location>
</feature>
<dbReference type="InterPro" id="IPR011712">
    <property type="entry name" value="Sig_transdc_His_kin_sub3_dim/P"/>
</dbReference>
<dbReference type="SUPFAM" id="SSF55874">
    <property type="entry name" value="ATPase domain of HSP90 chaperone/DNA topoisomerase II/histidine kinase"/>
    <property type="match status" value="1"/>
</dbReference>
<dbReference type="InterPro" id="IPR005467">
    <property type="entry name" value="His_kinase_dom"/>
</dbReference>
<dbReference type="Gene3D" id="3.30.565.10">
    <property type="entry name" value="Histidine kinase-like ATPase, C-terminal domain"/>
    <property type="match status" value="1"/>
</dbReference>
<keyword evidence="11" id="KW-0408">Iron</keyword>
<feature type="transmembrane region" description="Helical" evidence="18">
    <location>
        <begin position="141"/>
        <end position="164"/>
    </location>
</feature>
<evidence type="ECO:0000313" key="20">
    <source>
        <dbReference type="EMBL" id="GIH82042.1"/>
    </source>
</evidence>
<keyword evidence="10 20" id="KW-0418">Kinase</keyword>
<reference evidence="20" key="1">
    <citation type="submission" date="2021-01" db="EMBL/GenBank/DDBJ databases">
        <title>Whole genome shotgun sequence of Planobispora rosea NBRC 15558.</title>
        <authorList>
            <person name="Komaki H."/>
            <person name="Tamura T."/>
        </authorList>
    </citation>
    <scope>NUCLEOTIDE SEQUENCE</scope>
    <source>
        <strain evidence="20">NBRC 15558</strain>
    </source>
</reference>
<keyword evidence="8" id="KW-0808">Transferase</keyword>
<evidence type="ECO:0000256" key="10">
    <source>
        <dbReference type="ARBA" id="ARBA00022777"/>
    </source>
</evidence>
<dbReference type="EMBL" id="BOOI01000002">
    <property type="protein sequence ID" value="GIH82042.1"/>
    <property type="molecule type" value="Genomic_DNA"/>
</dbReference>
<evidence type="ECO:0000256" key="11">
    <source>
        <dbReference type="ARBA" id="ARBA00023004"/>
    </source>
</evidence>
<evidence type="ECO:0000256" key="5">
    <source>
        <dbReference type="ARBA" id="ARBA00017322"/>
    </source>
</evidence>
<dbReference type="GO" id="GO:0051539">
    <property type="term" value="F:4 iron, 4 sulfur cluster binding"/>
    <property type="evidence" value="ECO:0007669"/>
    <property type="project" value="UniProtKB-KW"/>
</dbReference>
<name>A0A8J3RUG3_PLARO</name>
<evidence type="ECO:0000256" key="8">
    <source>
        <dbReference type="ARBA" id="ARBA00022679"/>
    </source>
</evidence>